<evidence type="ECO:0000313" key="2">
    <source>
        <dbReference type="EMBL" id="KRO61950.1"/>
    </source>
</evidence>
<sequence length="75" mass="8332">MPIFKNGVEGKRRGRGGDEFDFGKEEWGQRGKRWGTDDEKWGATIQPALVEVDGGEGEDEVTQPVGQAEEVRVAR</sequence>
<dbReference type="EMBL" id="LIBO01000168">
    <property type="protein sequence ID" value="KRO61950.1"/>
    <property type="molecule type" value="Genomic_DNA"/>
</dbReference>
<feature type="region of interest" description="Disordered" evidence="1">
    <location>
        <begin position="1"/>
        <end position="40"/>
    </location>
</feature>
<evidence type="ECO:0000313" key="3">
    <source>
        <dbReference type="Proteomes" id="UP000051269"/>
    </source>
</evidence>
<feature type="compositionally biased region" description="Basic and acidic residues" evidence="1">
    <location>
        <begin position="8"/>
        <end position="40"/>
    </location>
</feature>
<accession>A0A0R2RH63</accession>
<name>A0A0R2RH63_9BACT</name>
<evidence type="ECO:0000256" key="1">
    <source>
        <dbReference type="SAM" id="MobiDB-lite"/>
    </source>
</evidence>
<dbReference type="Proteomes" id="UP000051269">
    <property type="component" value="Unassembled WGS sequence"/>
</dbReference>
<gene>
    <name evidence="2" type="ORF">ABR82_05240</name>
</gene>
<comment type="caution">
    <text evidence="2">The sequence shown here is derived from an EMBL/GenBank/DDBJ whole genome shotgun (WGS) entry which is preliminary data.</text>
</comment>
<protein>
    <submittedName>
        <fullName evidence="2">Uncharacterized protein</fullName>
    </submittedName>
</protein>
<dbReference type="AlphaFoldDB" id="A0A0R2RH63"/>
<organism evidence="2 3">
    <name type="scientific">Verrucomicrobia subdivision 6 bacterium BACL9 MAG-120507-bin52</name>
    <dbReference type="NCBI Taxonomy" id="1655590"/>
    <lineage>
        <taxon>Bacteria</taxon>
        <taxon>Pseudomonadati</taxon>
        <taxon>Verrucomicrobiota</taxon>
        <taxon>Verrucomicrobiia</taxon>
        <taxon>Verrucomicrobiales</taxon>
        <taxon>Verrucomicrobia subdivision 6</taxon>
    </lineage>
</organism>
<feature type="region of interest" description="Disordered" evidence="1">
    <location>
        <begin position="54"/>
        <end position="75"/>
    </location>
</feature>
<proteinExistence type="predicted"/>
<reference evidence="2 3" key="1">
    <citation type="submission" date="2015-10" db="EMBL/GenBank/DDBJ databases">
        <title>Metagenome-Assembled Genomes uncover a global brackish microbiome.</title>
        <authorList>
            <person name="Hugerth L.W."/>
            <person name="Larsson J."/>
            <person name="Alneberg J."/>
            <person name="Lindh M.V."/>
            <person name="Legrand C."/>
            <person name="Pinhassi J."/>
            <person name="Andersson A.F."/>
        </authorList>
    </citation>
    <scope>NUCLEOTIDE SEQUENCE [LARGE SCALE GENOMIC DNA]</scope>
    <source>
        <strain evidence="2">BACL18 MAG-120507-bin52</strain>
    </source>
</reference>